<keyword evidence="1" id="KW-0175">Coiled coil</keyword>
<organism evidence="3 4">
    <name type="scientific">Colletotrichum sidae</name>
    <dbReference type="NCBI Taxonomy" id="1347389"/>
    <lineage>
        <taxon>Eukaryota</taxon>
        <taxon>Fungi</taxon>
        <taxon>Dikarya</taxon>
        <taxon>Ascomycota</taxon>
        <taxon>Pezizomycotina</taxon>
        <taxon>Sordariomycetes</taxon>
        <taxon>Hypocreomycetidae</taxon>
        <taxon>Glomerellales</taxon>
        <taxon>Glomerellaceae</taxon>
        <taxon>Colletotrichum</taxon>
        <taxon>Colletotrichum orbiculare species complex</taxon>
    </lineage>
</organism>
<proteinExistence type="predicted"/>
<dbReference type="Proteomes" id="UP000295604">
    <property type="component" value="Unassembled WGS sequence"/>
</dbReference>
<accession>A0A4R8TNE6</accession>
<evidence type="ECO:0000313" key="3">
    <source>
        <dbReference type="EMBL" id="TEA20011.1"/>
    </source>
</evidence>
<feature type="region of interest" description="Disordered" evidence="2">
    <location>
        <begin position="434"/>
        <end position="503"/>
    </location>
</feature>
<name>A0A4R8TNE6_9PEZI</name>
<comment type="caution">
    <text evidence="3">The sequence shown here is derived from an EMBL/GenBank/DDBJ whole genome shotgun (WGS) entry which is preliminary data.</text>
</comment>
<feature type="region of interest" description="Disordered" evidence="2">
    <location>
        <begin position="1"/>
        <end position="22"/>
    </location>
</feature>
<feature type="coiled-coil region" evidence="1">
    <location>
        <begin position="107"/>
        <end position="162"/>
    </location>
</feature>
<sequence length="537" mass="59417">MPVASDSLISPGAGDGEDSNCKGRHVEVEMDNHGLSNVPHGDTTFNYRLAYDNAQRKIRGLDAHNKRLQSENEGLRTIEGRLLKLVDETTTNGFNLEKELAKVTGFYETQQEEIADLAKTNERLVSQVQNVASKFDESQAELVSFRRKCSQLQRHLDEIKKDAYATQCQLGRARIERGQLLGNEAWYQSTLINTRQHLGAALDHVARLVEASDQATKKQLQLAQESAKFDKQITKEAWKYEGFIKKFDTSAATGPAAKPPPSNIPDTSDLIPGPGRAQQSTHYERITKVKQKENKEFDRIRCLKGAELMFAGPLETKESLQEKDIHCLHTQADTFTQKYHQTKKNYHHSLQQMDKTVNKAFHDVANSPDKLLPKLAASFRGTSSEGRAKVVEKDMLGDAASINTVNDSFMEGHGIELPFDASLVGIFAQIEDENSSGQVNQPKSNIMPDTRNPYVAEKQSSKSGTESAGGSDAAKPDAQESGFPEAPRINQVSRPVDVQGQGTNMEVESVEVDNLVGGSDHDCDCCCNGFQLVDHET</sequence>
<keyword evidence="4" id="KW-1185">Reference proteome</keyword>
<evidence type="ECO:0000256" key="1">
    <source>
        <dbReference type="SAM" id="Coils"/>
    </source>
</evidence>
<gene>
    <name evidence="3" type="ORF">C8034_v004227</name>
</gene>
<evidence type="ECO:0000313" key="4">
    <source>
        <dbReference type="Proteomes" id="UP000295604"/>
    </source>
</evidence>
<dbReference type="EMBL" id="QAPF01000040">
    <property type="protein sequence ID" value="TEA20011.1"/>
    <property type="molecule type" value="Genomic_DNA"/>
</dbReference>
<reference evidence="3 4" key="1">
    <citation type="submission" date="2018-11" db="EMBL/GenBank/DDBJ databases">
        <title>Genome sequence and assembly of Colletotrichum sidae.</title>
        <authorList>
            <person name="Gan P."/>
            <person name="Shirasu K."/>
        </authorList>
    </citation>
    <scope>NUCLEOTIDE SEQUENCE [LARGE SCALE GENOMIC DNA]</scope>
    <source>
        <strain evidence="3 4">CBS 518.97</strain>
    </source>
</reference>
<evidence type="ECO:0000256" key="2">
    <source>
        <dbReference type="SAM" id="MobiDB-lite"/>
    </source>
</evidence>
<dbReference type="AlphaFoldDB" id="A0A4R8TNE6"/>
<feature type="compositionally biased region" description="Polar residues" evidence="2">
    <location>
        <begin position="435"/>
        <end position="444"/>
    </location>
</feature>
<protein>
    <submittedName>
        <fullName evidence="3">Uncharacterized protein</fullName>
    </submittedName>
</protein>
<feature type="region of interest" description="Disordered" evidence="2">
    <location>
        <begin position="251"/>
        <end position="281"/>
    </location>
</feature>